<evidence type="ECO:0000259" key="2">
    <source>
        <dbReference type="Pfam" id="PF00248"/>
    </source>
</evidence>
<dbReference type="GO" id="GO:0005737">
    <property type="term" value="C:cytoplasm"/>
    <property type="evidence" value="ECO:0007669"/>
    <property type="project" value="TreeGrafter"/>
</dbReference>
<evidence type="ECO:0000313" key="3">
    <source>
        <dbReference type="EMBL" id="KAK1752349.1"/>
    </source>
</evidence>
<dbReference type="PANTHER" id="PTHR43625">
    <property type="entry name" value="AFLATOXIN B1 ALDEHYDE REDUCTASE"/>
    <property type="match status" value="1"/>
</dbReference>
<dbReference type="Pfam" id="PF00248">
    <property type="entry name" value="Aldo_ket_red"/>
    <property type="match status" value="1"/>
</dbReference>
<organism evidence="3 4">
    <name type="scientific">Echria macrotheca</name>
    <dbReference type="NCBI Taxonomy" id="438768"/>
    <lineage>
        <taxon>Eukaryota</taxon>
        <taxon>Fungi</taxon>
        <taxon>Dikarya</taxon>
        <taxon>Ascomycota</taxon>
        <taxon>Pezizomycotina</taxon>
        <taxon>Sordariomycetes</taxon>
        <taxon>Sordariomycetidae</taxon>
        <taxon>Sordariales</taxon>
        <taxon>Schizotheciaceae</taxon>
        <taxon>Echria</taxon>
    </lineage>
</organism>
<dbReference type="Gene3D" id="3.20.20.100">
    <property type="entry name" value="NADP-dependent oxidoreductase domain"/>
    <property type="match status" value="1"/>
</dbReference>
<reference evidence="3" key="1">
    <citation type="submission" date="2023-06" db="EMBL/GenBank/DDBJ databases">
        <title>Genome-scale phylogeny and comparative genomics of the fungal order Sordariales.</title>
        <authorList>
            <consortium name="Lawrence Berkeley National Laboratory"/>
            <person name="Hensen N."/>
            <person name="Bonometti L."/>
            <person name="Westerberg I."/>
            <person name="Brannstrom I.O."/>
            <person name="Guillou S."/>
            <person name="Cros-Aarteil S."/>
            <person name="Calhoun S."/>
            <person name="Haridas S."/>
            <person name="Kuo A."/>
            <person name="Mondo S."/>
            <person name="Pangilinan J."/>
            <person name="Riley R."/>
            <person name="Labutti K."/>
            <person name="Andreopoulos B."/>
            <person name="Lipzen A."/>
            <person name="Chen C."/>
            <person name="Yanf M."/>
            <person name="Daum C."/>
            <person name="Ng V."/>
            <person name="Clum A."/>
            <person name="Steindorff A."/>
            <person name="Ohm R."/>
            <person name="Martin F."/>
            <person name="Silar P."/>
            <person name="Natvig D."/>
            <person name="Lalanne C."/>
            <person name="Gautier V."/>
            <person name="Ament-Velasquez S.L."/>
            <person name="Kruys A."/>
            <person name="Hutchinson M.I."/>
            <person name="Powell A.J."/>
            <person name="Barry K."/>
            <person name="Miller A.N."/>
            <person name="Grigoriev I.V."/>
            <person name="Debuchy R."/>
            <person name="Gladieux P."/>
            <person name="Thoren M.H."/>
            <person name="Johannesson H."/>
        </authorList>
    </citation>
    <scope>NUCLEOTIDE SEQUENCE</scope>
    <source>
        <strain evidence="3">PSN4</strain>
    </source>
</reference>
<keyword evidence="1" id="KW-0560">Oxidoreductase</keyword>
<dbReference type="PANTHER" id="PTHR43625:SF40">
    <property type="entry name" value="ALDO-KETO REDUCTASE YAKC [NADP(+)]"/>
    <property type="match status" value="1"/>
</dbReference>
<dbReference type="InterPro" id="IPR050791">
    <property type="entry name" value="Aldo-Keto_reductase"/>
</dbReference>
<keyword evidence="4" id="KW-1185">Reference proteome</keyword>
<dbReference type="InterPro" id="IPR020471">
    <property type="entry name" value="AKR"/>
</dbReference>
<feature type="domain" description="NADP-dependent oxidoreductase" evidence="2">
    <location>
        <begin position="21"/>
        <end position="320"/>
    </location>
</feature>
<protein>
    <submittedName>
        <fullName evidence="3">Aldo/keto reductase</fullName>
    </submittedName>
</protein>
<dbReference type="GO" id="GO:0016491">
    <property type="term" value="F:oxidoreductase activity"/>
    <property type="evidence" value="ECO:0007669"/>
    <property type="project" value="UniProtKB-KW"/>
</dbReference>
<dbReference type="EMBL" id="MU839840">
    <property type="protein sequence ID" value="KAK1752349.1"/>
    <property type="molecule type" value="Genomic_DNA"/>
</dbReference>
<proteinExistence type="predicted"/>
<evidence type="ECO:0000313" key="4">
    <source>
        <dbReference type="Proteomes" id="UP001239445"/>
    </source>
</evidence>
<evidence type="ECO:0000256" key="1">
    <source>
        <dbReference type="ARBA" id="ARBA00023002"/>
    </source>
</evidence>
<dbReference type="SUPFAM" id="SSF51430">
    <property type="entry name" value="NAD(P)-linked oxidoreductase"/>
    <property type="match status" value="1"/>
</dbReference>
<dbReference type="InterPro" id="IPR036812">
    <property type="entry name" value="NAD(P)_OxRdtase_dom_sf"/>
</dbReference>
<name>A0AAJ0B609_9PEZI</name>
<comment type="caution">
    <text evidence="3">The sequence shown here is derived from an EMBL/GenBank/DDBJ whole genome shotgun (WGS) entry which is preliminary data.</text>
</comment>
<accession>A0AAJ0B609</accession>
<dbReference type="InterPro" id="IPR023210">
    <property type="entry name" value="NADP_OxRdtase_dom"/>
</dbReference>
<sequence>MSSPIIPLRKLGKNGPLVPAIGYGMMGLSYTVYGAFPSDEERFAILDRAHELGARFWDSSDLYGDSEELIGRWFKRTGKRDDIFLATKFGYVKGAAGYNEIDSSYAYTKKACEESLRVLGIDYIDLYYVHQMNPKTPIEETMKALAELQAEGKIKHIGLSGPSSTTLRRAAKIAPVTAVQTDYSPFVRDIESASGTNLLAACRELGVAVVAAMPLGRGMVTSTFALGDTTAFADARAAMMPRFSAENMARNAELVKKFGEIAETKKGCTSAQLAIAWLLKQGGDIFPIPGTKKMKYLEENCEAAGVELTDQEEREIRAFLEGVEVAGDTVPEAYKGHLYVDTVEA</sequence>
<dbReference type="PRINTS" id="PR00069">
    <property type="entry name" value="ALDKETRDTASE"/>
</dbReference>
<dbReference type="AlphaFoldDB" id="A0AAJ0B609"/>
<gene>
    <name evidence="3" type="ORF">QBC47DRAFT_463657</name>
</gene>
<dbReference type="Proteomes" id="UP001239445">
    <property type="component" value="Unassembled WGS sequence"/>
</dbReference>